<reference evidence="3" key="1">
    <citation type="submission" date="2022-04" db="EMBL/GenBank/DDBJ databases">
        <title>Carnegiea gigantea Genome sequencing and assembly v2.</title>
        <authorList>
            <person name="Copetti D."/>
            <person name="Sanderson M.J."/>
            <person name="Burquez A."/>
            <person name="Wojciechowski M.F."/>
        </authorList>
    </citation>
    <scope>NUCLEOTIDE SEQUENCE</scope>
    <source>
        <strain evidence="3">SGP5-SGP5p</strain>
        <tissue evidence="3">Aerial part</tissue>
    </source>
</reference>
<evidence type="ECO:0000259" key="2">
    <source>
        <dbReference type="Pfam" id="PF03101"/>
    </source>
</evidence>
<dbReference type="Proteomes" id="UP001153076">
    <property type="component" value="Unassembled WGS sequence"/>
</dbReference>
<accession>A0A9Q1JHQ2</accession>
<evidence type="ECO:0000256" key="1">
    <source>
        <dbReference type="SAM" id="MobiDB-lite"/>
    </source>
</evidence>
<dbReference type="Pfam" id="PF03101">
    <property type="entry name" value="FAR1"/>
    <property type="match status" value="1"/>
</dbReference>
<dbReference type="InterPro" id="IPR004330">
    <property type="entry name" value="FAR1_DNA_bnd_dom"/>
</dbReference>
<evidence type="ECO:0000313" key="4">
    <source>
        <dbReference type="Proteomes" id="UP001153076"/>
    </source>
</evidence>
<organism evidence="3 4">
    <name type="scientific">Carnegiea gigantea</name>
    <dbReference type="NCBI Taxonomy" id="171969"/>
    <lineage>
        <taxon>Eukaryota</taxon>
        <taxon>Viridiplantae</taxon>
        <taxon>Streptophyta</taxon>
        <taxon>Embryophyta</taxon>
        <taxon>Tracheophyta</taxon>
        <taxon>Spermatophyta</taxon>
        <taxon>Magnoliopsida</taxon>
        <taxon>eudicotyledons</taxon>
        <taxon>Gunneridae</taxon>
        <taxon>Pentapetalae</taxon>
        <taxon>Caryophyllales</taxon>
        <taxon>Cactineae</taxon>
        <taxon>Cactaceae</taxon>
        <taxon>Cactoideae</taxon>
        <taxon>Echinocereeae</taxon>
        <taxon>Carnegiea</taxon>
    </lineage>
</organism>
<evidence type="ECO:0000313" key="3">
    <source>
        <dbReference type="EMBL" id="KAJ8425777.1"/>
    </source>
</evidence>
<feature type="region of interest" description="Disordered" evidence="1">
    <location>
        <begin position="1"/>
        <end position="27"/>
    </location>
</feature>
<name>A0A9Q1JHQ2_9CARY</name>
<dbReference type="PANTHER" id="PTHR46328:SF27">
    <property type="entry name" value="OS12G0287500 PROTEIN"/>
    <property type="match status" value="1"/>
</dbReference>
<protein>
    <recommendedName>
        <fullName evidence="2">FAR1 domain-containing protein</fullName>
    </recommendedName>
</protein>
<dbReference type="AlphaFoldDB" id="A0A9Q1JHQ2"/>
<keyword evidence="4" id="KW-1185">Reference proteome</keyword>
<proteinExistence type="predicted"/>
<sequence>MHFVLEESPETACGQPLSPQPPATSAPTLAAETATIIGDCIMETTRHKEEQHRTPEKCKSPTQVVKEWTPFSKEELKPKERLDIRKSTSKKTKEGTHKYKYYVCSKQGFRQASTNVNCNRKVKLTREDCNAMVGFRRTNNGRYVLFKFYESHTHLLATPRKRHMLNSNRGKLVRIPGLYASSQKRRAQAYSY</sequence>
<comment type="caution">
    <text evidence="3">The sequence shown here is derived from an EMBL/GenBank/DDBJ whole genome shotgun (WGS) entry which is preliminary data.</text>
</comment>
<gene>
    <name evidence="3" type="ORF">Cgig2_014891</name>
</gene>
<dbReference type="OrthoDB" id="1737642at2759"/>
<feature type="domain" description="FAR1" evidence="2">
    <location>
        <begin position="84"/>
        <end position="157"/>
    </location>
</feature>
<dbReference type="PANTHER" id="PTHR46328">
    <property type="entry name" value="FAR-RED IMPAIRED RESPONSIVE (FAR1) FAMILY PROTEIN-RELATED"/>
    <property type="match status" value="1"/>
</dbReference>
<dbReference type="EMBL" id="JAKOGI010001409">
    <property type="protein sequence ID" value="KAJ8425777.1"/>
    <property type="molecule type" value="Genomic_DNA"/>
</dbReference>